<dbReference type="Gene3D" id="1.10.10.10">
    <property type="entry name" value="Winged helix-like DNA-binding domain superfamily/Winged helix DNA-binding domain"/>
    <property type="match status" value="1"/>
</dbReference>
<dbReference type="InterPro" id="IPR001867">
    <property type="entry name" value="OmpR/PhoB-type_DNA-bd"/>
</dbReference>
<gene>
    <name evidence="10" type="ORF">EV695_1127</name>
</gene>
<dbReference type="Pfam" id="PF00486">
    <property type="entry name" value="Trans_reg_C"/>
    <property type="match status" value="1"/>
</dbReference>
<evidence type="ECO:0000313" key="10">
    <source>
        <dbReference type="EMBL" id="TCJ89265.1"/>
    </source>
</evidence>
<dbReference type="FunFam" id="3.40.50.2300:FF:000001">
    <property type="entry name" value="DNA-binding response regulator PhoB"/>
    <property type="match status" value="1"/>
</dbReference>
<dbReference type="PANTHER" id="PTHR48111:SF22">
    <property type="entry name" value="REGULATOR OF RPOS"/>
    <property type="match status" value="1"/>
</dbReference>
<dbReference type="SUPFAM" id="SSF46894">
    <property type="entry name" value="C-terminal effector domain of the bipartite response regulators"/>
    <property type="match status" value="1"/>
</dbReference>
<organism evidence="10 11">
    <name type="scientific">Cocleimonas flava</name>
    <dbReference type="NCBI Taxonomy" id="634765"/>
    <lineage>
        <taxon>Bacteria</taxon>
        <taxon>Pseudomonadati</taxon>
        <taxon>Pseudomonadota</taxon>
        <taxon>Gammaproteobacteria</taxon>
        <taxon>Thiotrichales</taxon>
        <taxon>Thiotrichaceae</taxon>
        <taxon>Cocleimonas</taxon>
    </lineage>
</organism>
<dbReference type="InterPro" id="IPR036388">
    <property type="entry name" value="WH-like_DNA-bd_sf"/>
</dbReference>
<feature type="domain" description="Response regulatory" evidence="8">
    <location>
        <begin position="10"/>
        <end position="125"/>
    </location>
</feature>
<dbReference type="AlphaFoldDB" id="A0A4V2P9E1"/>
<sequence>MSSLNDFHGRILVVEDNTDIASLLVDFFTDKGHIADYASDGLTGLHLVTVNEYDVILLDLALPGIDGINLCQKLRKDLHSTTPILMLTARDSLDEKLIGFDVGADDYLVKPFDLLEVYARVQALWRRSNNDNQTVINVSNLAFNYETLEVVREGQAIKLNSIRLKILRLLMENTHRVVSRREMETHIWGDDPTESDALRTHLSAIRQAIDKPFENKLLHTIHSVGYRLYDDQAA</sequence>
<dbReference type="CDD" id="cd00383">
    <property type="entry name" value="trans_reg_C"/>
    <property type="match status" value="1"/>
</dbReference>
<dbReference type="PANTHER" id="PTHR48111">
    <property type="entry name" value="REGULATOR OF RPOS"/>
    <property type="match status" value="1"/>
</dbReference>
<dbReference type="SMART" id="SM00862">
    <property type="entry name" value="Trans_reg_C"/>
    <property type="match status" value="1"/>
</dbReference>
<evidence type="ECO:0000313" key="11">
    <source>
        <dbReference type="Proteomes" id="UP000294887"/>
    </source>
</evidence>
<keyword evidence="5" id="KW-0804">Transcription</keyword>
<proteinExistence type="predicted"/>
<evidence type="ECO:0000256" key="1">
    <source>
        <dbReference type="ARBA" id="ARBA00022553"/>
    </source>
</evidence>
<keyword evidence="2" id="KW-0902">Two-component regulatory system</keyword>
<dbReference type="GO" id="GO:0000156">
    <property type="term" value="F:phosphorelay response regulator activity"/>
    <property type="evidence" value="ECO:0007669"/>
    <property type="project" value="TreeGrafter"/>
</dbReference>
<dbReference type="GO" id="GO:0005829">
    <property type="term" value="C:cytosol"/>
    <property type="evidence" value="ECO:0007669"/>
    <property type="project" value="TreeGrafter"/>
</dbReference>
<keyword evidence="3" id="KW-0805">Transcription regulation</keyword>
<dbReference type="GO" id="GO:0032993">
    <property type="term" value="C:protein-DNA complex"/>
    <property type="evidence" value="ECO:0007669"/>
    <property type="project" value="TreeGrafter"/>
</dbReference>
<evidence type="ECO:0000256" key="6">
    <source>
        <dbReference type="PROSITE-ProRule" id="PRU00169"/>
    </source>
</evidence>
<dbReference type="InterPro" id="IPR001789">
    <property type="entry name" value="Sig_transdc_resp-reg_receiver"/>
</dbReference>
<keyword evidence="4 7" id="KW-0238">DNA-binding</keyword>
<keyword evidence="1 6" id="KW-0597">Phosphoprotein</keyword>
<evidence type="ECO:0000256" key="2">
    <source>
        <dbReference type="ARBA" id="ARBA00023012"/>
    </source>
</evidence>
<reference evidence="10 11" key="1">
    <citation type="submission" date="2019-03" db="EMBL/GenBank/DDBJ databases">
        <title>Genomic Encyclopedia of Type Strains, Phase IV (KMG-IV): sequencing the most valuable type-strain genomes for metagenomic binning, comparative biology and taxonomic classification.</title>
        <authorList>
            <person name="Goeker M."/>
        </authorList>
    </citation>
    <scope>NUCLEOTIDE SEQUENCE [LARGE SCALE GENOMIC DNA]</scope>
    <source>
        <strain evidence="10 11">DSM 24830</strain>
    </source>
</reference>
<evidence type="ECO:0000256" key="4">
    <source>
        <dbReference type="ARBA" id="ARBA00023125"/>
    </source>
</evidence>
<dbReference type="Proteomes" id="UP000294887">
    <property type="component" value="Unassembled WGS sequence"/>
</dbReference>
<dbReference type="InterPro" id="IPR011006">
    <property type="entry name" value="CheY-like_superfamily"/>
</dbReference>
<feature type="domain" description="OmpR/PhoB-type" evidence="9">
    <location>
        <begin position="133"/>
        <end position="230"/>
    </location>
</feature>
<dbReference type="InterPro" id="IPR039420">
    <property type="entry name" value="WalR-like"/>
</dbReference>
<protein>
    <submittedName>
        <fullName evidence="10">DNA-binding response OmpR family regulator</fullName>
    </submittedName>
</protein>
<dbReference type="SUPFAM" id="SSF52172">
    <property type="entry name" value="CheY-like"/>
    <property type="match status" value="1"/>
</dbReference>
<dbReference type="InterPro" id="IPR016032">
    <property type="entry name" value="Sig_transdc_resp-reg_C-effctor"/>
</dbReference>
<dbReference type="GO" id="GO:0006355">
    <property type="term" value="P:regulation of DNA-templated transcription"/>
    <property type="evidence" value="ECO:0007669"/>
    <property type="project" value="InterPro"/>
</dbReference>
<dbReference type="RefSeq" id="WP_131904904.1">
    <property type="nucleotide sequence ID" value="NZ_BAAAFU010000008.1"/>
</dbReference>
<feature type="modified residue" description="4-aspartylphosphate" evidence="6">
    <location>
        <position position="59"/>
    </location>
</feature>
<dbReference type="Gene3D" id="6.10.250.690">
    <property type="match status" value="1"/>
</dbReference>
<dbReference type="PROSITE" id="PS51755">
    <property type="entry name" value="OMPR_PHOB"/>
    <property type="match status" value="1"/>
</dbReference>
<dbReference type="SMART" id="SM00448">
    <property type="entry name" value="REC"/>
    <property type="match status" value="1"/>
</dbReference>
<dbReference type="OrthoDB" id="9802426at2"/>
<evidence type="ECO:0000256" key="5">
    <source>
        <dbReference type="ARBA" id="ARBA00023163"/>
    </source>
</evidence>
<dbReference type="Gene3D" id="3.40.50.2300">
    <property type="match status" value="1"/>
</dbReference>
<feature type="DNA-binding region" description="OmpR/PhoB-type" evidence="7">
    <location>
        <begin position="133"/>
        <end position="230"/>
    </location>
</feature>
<evidence type="ECO:0000259" key="8">
    <source>
        <dbReference type="PROSITE" id="PS50110"/>
    </source>
</evidence>
<dbReference type="EMBL" id="SMFQ01000002">
    <property type="protein sequence ID" value="TCJ89265.1"/>
    <property type="molecule type" value="Genomic_DNA"/>
</dbReference>
<dbReference type="Pfam" id="PF00072">
    <property type="entry name" value="Response_reg"/>
    <property type="match status" value="1"/>
</dbReference>
<name>A0A4V2P9E1_9GAMM</name>
<evidence type="ECO:0000256" key="7">
    <source>
        <dbReference type="PROSITE-ProRule" id="PRU01091"/>
    </source>
</evidence>
<dbReference type="GO" id="GO:0000976">
    <property type="term" value="F:transcription cis-regulatory region binding"/>
    <property type="evidence" value="ECO:0007669"/>
    <property type="project" value="TreeGrafter"/>
</dbReference>
<evidence type="ECO:0000259" key="9">
    <source>
        <dbReference type="PROSITE" id="PS51755"/>
    </source>
</evidence>
<accession>A0A4V2P9E1</accession>
<comment type="caution">
    <text evidence="10">The sequence shown here is derived from an EMBL/GenBank/DDBJ whole genome shotgun (WGS) entry which is preliminary data.</text>
</comment>
<keyword evidence="11" id="KW-1185">Reference proteome</keyword>
<evidence type="ECO:0000256" key="3">
    <source>
        <dbReference type="ARBA" id="ARBA00023015"/>
    </source>
</evidence>
<dbReference type="PROSITE" id="PS50110">
    <property type="entry name" value="RESPONSE_REGULATORY"/>
    <property type="match status" value="1"/>
</dbReference>
<dbReference type="CDD" id="cd19935">
    <property type="entry name" value="REC_OmpR_CusR-like"/>
    <property type="match status" value="1"/>
</dbReference>